<feature type="region of interest" description="Disordered" evidence="1">
    <location>
        <begin position="1073"/>
        <end position="1197"/>
    </location>
</feature>
<feature type="compositionally biased region" description="Basic and acidic residues" evidence="1">
    <location>
        <begin position="1411"/>
        <end position="1424"/>
    </location>
</feature>
<feature type="compositionally biased region" description="Polar residues" evidence="1">
    <location>
        <begin position="1425"/>
        <end position="1437"/>
    </location>
</feature>
<feature type="compositionally biased region" description="Low complexity" evidence="1">
    <location>
        <begin position="448"/>
        <end position="484"/>
    </location>
</feature>
<feature type="compositionally biased region" description="Low complexity" evidence="1">
    <location>
        <begin position="1121"/>
        <end position="1137"/>
    </location>
</feature>
<feature type="compositionally biased region" description="Basic and acidic residues" evidence="1">
    <location>
        <begin position="366"/>
        <end position="382"/>
    </location>
</feature>
<evidence type="ECO:0000256" key="1">
    <source>
        <dbReference type="SAM" id="MobiDB-lite"/>
    </source>
</evidence>
<feature type="region of interest" description="Disordered" evidence="1">
    <location>
        <begin position="78"/>
        <end position="878"/>
    </location>
</feature>
<accession>A0A7E5WT69</accession>
<feature type="compositionally biased region" description="Low complexity" evidence="1">
    <location>
        <begin position="681"/>
        <end position="693"/>
    </location>
</feature>
<feature type="compositionally biased region" description="Basic and acidic residues" evidence="1">
    <location>
        <begin position="1100"/>
        <end position="1111"/>
    </location>
</feature>
<feature type="compositionally biased region" description="Basic and acidic residues" evidence="1">
    <location>
        <begin position="1172"/>
        <end position="1183"/>
    </location>
</feature>
<feature type="compositionally biased region" description="Polar residues" evidence="1">
    <location>
        <begin position="1462"/>
        <end position="1473"/>
    </location>
</feature>
<feature type="compositionally biased region" description="Basic residues" evidence="1">
    <location>
        <begin position="521"/>
        <end position="533"/>
    </location>
</feature>
<feature type="compositionally biased region" description="Polar residues" evidence="1">
    <location>
        <begin position="1187"/>
        <end position="1196"/>
    </location>
</feature>
<evidence type="ECO:0000313" key="3">
    <source>
        <dbReference type="RefSeq" id="XP_026743482.1"/>
    </source>
</evidence>
<gene>
    <name evidence="3" type="primary">LOC113505133</name>
</gene>
<feature type="compositionally biased region" description="Basic and acidic residues" evidence="1">
    <location>
        <begin position="1438"/>
        <end position="1450"/>
    </location>
</feature>
<feature type="compositionally biased region" description="Basic and acidic residues" evidence="1">
    <location>
        <begin position="390"/>
        <end position="403"/>
    </location>
</feature>
<sequence length="1556" mass="177710">MMLTIHGFPTSTKYQDVKLLIKGECNISDFILDNLLNDNEGSKKVRVGLADNAEGYKVMKCLDGYRIQGNHVLKVVPVGKTAPAPPQPNSYDPRSGYSNTPRNEFSNQSRNDYISINPSNDYVNKVPHGHPGPHSQGAPVAPVGSRYYSLGDSYGQGTSGPPRGQHGQPSAQDSMGRPSPWASSGNSTNQWSDNQPMAAQIPQNTFSYNSQPQNVNSSFVPQQHQPNPGPSRPDVRGFNQDRSAPGPAGFQPKNMAPVPPTRPTDSRSRALRSIETVEMGGGHPPDHGRYPGNQPFQQDKPLTIKKDNFQGPTVYNINNPGHTGIHPGDVGRSPPYQSQATPSPWQSQGQQPKQQFPKSSPLPYDKQYDDRKYIDSDNRDPKMQGPRSDPAPDRAYKDYDKRRGFSPRRSPHRRRGSADRRISPSGRRLSPSRVSPARRGSPPGKRVSPLGRRVSPPGRRVSPPGRRVSPPGRRVSPSARRVSPNGRRIMSPGRRISPSGRRPVSPRRRGSPDRRMQGNHPGRRPSPHKRMSPNRRLVSPRTSPGRRNSPHRQPARYSPEHSDKYGQDKLKHVRPAYEPSAHAQIQAKYSGGYRPNVHESVQYPMQGVRQVEQRSSPWQREADDAPSSMKQEDDRPRMPIGRRQMSDLPVDTPRNHSPPRKSRSPLRHDRGSYRDNYKRISPSTHSSRSPSRSWAVEKRRSPEIRDAPPPPSWPEQNLRDNDYSRPSRSNFPDRDQNIKDKNVPVWERPIEKDMDPRVRRIENHERRSFNDEKIRAAKVLAERDLLPHPSHLDKQREPKFATREYPDTERRDNYRRRDESPDRKINLHREDYESARRPRDHEERQHLDDMRRRREPSPRHDSRKDDIPNPNMDKDFEDIYNRALQFKKKAEELRRLGSKKRDDFLEDEVSRSHHSEREREDNRSQRYDDRHRYPEDDQLRQREDRRDVRPRLEPRSDDAQRRDFRREDGPQPSDRDRNARLNIRAKREKAVEEITSKIINRYEYYRNMKGEQKTRVQEELSLAIGRIIHDMFGDNDVSFIEIIIKYQAKYREKDEQKILQDVMASLPSQFRSIKRKASEPTETLSKTARRSQSPQLKQEPAPRPKLSDSKRPSSSALKQRPAPTAAKKPAVSKPVAKYEQSKSAKSEPLKQEVVKGANKTSEALDATPNETTRNKTEVKKTEEENNPANPATSEASSGRYELNERMTRMVETELRDIMIKVWQELPDNPSDEVERIVVDKLRNKLSDNLRNVLGLNITKRLLNIHNPLYVKVKFSGKPEKVYLGEFLKKYNFIAFKRIEKTDNMFAAQVKTINDFDKVCGEREVKCGNIKVFINPMYRFTKCPPNLVSSFYDEETETSDDANTETIENVAKSDKQVVAKGLTKDSENTPKTKEAVKAETNAKSNEVAKVINKTDKNNTSDKPTNDNKVVNKPANDNKSVAETKTANDKTTVKTVTEGKANVEQKTNAQKANNEQADKVQTAADKAPIENKNAKPVGSKAPVKKEVNTPIKTANEPKTSDKGNKSQVYNDYDELDDNDILALMSEGIVVDEWSETDD</sequence>
<feature type="compositionally biased region" description="Basic and acidic residues" evidence="1">
    <location>
        <begin position="1380"/>
        <end position="1396"/>
    </location>
</feature>
<feature type="region of interest" description="Disordered" evidence="1">
    <location>
        <begin position="904"/>
        <end position="980"/>
    </location>
</feature>
<feature type="compositionally biased region" description="Polar residues" evidence="1">
    <location>
        <begin position="89"/>
        <end position="122"/>
    </location>
</feature>
<protein>
    <submittedName>
        <fullName evidence="3">Uncharacterized protein LOC113505133 isoform X6</fullName>
    </submittedName>
</protein>
<feature type="compositionally biased region" description="Low complexity" evidence="1">
    <location>
        <begin position="342"/>
        <end position="363"/>
    </location>
</feature>
<dbReference type="RefSeq" id="XP_026743482.1">
    <property type="nucleotide sequence ID" value="XM_026887681.1"/>
</dbReference>
<feature type="compositionally biased region" description="Low complexity" evidence="1">
    <location>
        <begin position="491"/>
        <end position="503"/>
    </location>
</feature>
<feature type="compositionally biased region" description="Basic and acidic residues" evidence="1">
    <location>
        <begin position="666"/>
        <end position="678"/>
    </location>
</feature>
<keyword evidence="2" id="KW-1185">Reference proteome</keyword>
<organism evidence="2 3">
    <name type="scientific">Trichoplusia ni</name>
    <name type="common">Cabbage looper</name>
    <dbReference type="NCBI Taxonomy" id="7111"/>
    <lineage>
        <taxon>Eukaryota</taxon>
        <taxon>Metazoa</taxon>
        <taxon>Ecdysozoa</taxon>
        <taxon>Arthropoda</taxon>
        <taxon>Hexapoda</taxon>
        <taxon>Insecta</taxon>
        <taxon>Pterygota</taxon>
        <taxon>Neoptera</taxon>
        <taxon>Endopterygota</taxon>
        <taxon>Lepidoptera</taxon>
        <taxon>Glossata</taxon>
        <taxon>Ditrysia</taxon>
        <taxon>Noctuoidea</taxon>
        <taxon>Noctuidae</taxon>
        <taxon>Plusiinae</taxon>
        <taxon>Trichoplusia</taxon>
    </lineage>
</organism>
<feature type="compositionally biased region" description="Basic and acidic residues" evidence="1">
    <location>
        <begin position="558"/>
        <end position="570"/>
    </location>
</feature>
<feature type="compositionally biased region" description="Basic and acidic residues" evidence="1">
    <location>
        <begin position="717"/>
        <end position="878"/>
    </location>
</feature>
<feature type="compositionally biased region" description="Polar residues" evidence="1">
    <location>
        <begin position="1080"/>
        <end position="1096"/>
    </location>
</feature>
<dbReference type="Proteomes" id="UP000322000">
    <property type="component" value="Chromosome 24"/>
</dbReference>
<reference evidence="3" key="1">
    <citation type="submission" date="2025-08" db="UniProtKB">
        <authorList>
            <consortium name="RefSeq"/>
        </authorList>
    </citation>
    <scope>IDENTIFICATION</scope>
</reference>
<feature type="region of interest" description="Disordered" evidence="1">
    <location>
        <begin position="1380"/>
        <end position="1529"/>
    </location>
</feature>
<feature type="compositionally biased region" description="Basic and acidic residues" evidence="1">
    <location>
        <begin position="1139"/>
        <end position="1153"/>
    </location>
</feature>
<feature type="compositionally biased region" description="Basic and acidic residues" evidence="1">
    <location>
        <begin position="695"/>
        <end position="706"/>
    </location>
</feature>
<evidence type="ECO:0000313" key="2">
    <source>
        <dbReference type="Proteomes" id="UP000322000"/>
    </source>
</evidence>
<proteinExistence type="predicted"/>
<name>A0A7E5WT69_TRINI</name>
<dbReference type="GeneID" id="113505133"/>
<feature type="compositionally biased region" description="Basic and acidic residues" evidence="1">
    <location>
        <begin position="904"/>
        <end position="979"/>
    </location>
</feature>
<feature type="compositionally biased region" description="Polar residues" evidence="1">
    <location>
        <begin position="181"/>
        <end position="226"/>
    </location>
</feature>
<feature type="compositionally biased region" description="Polar residues" evidence="1">
    <location>
        <begin position="310"/>
        <end position="321"/>
    </location>
</feature>
<feature type="compositionally biased region" description="Basic residues" evidence="1">
    <location>
        <begin position="404"/>
        <end position="415"/>
    </location>
</feature>